<dbReference type="Gene3D" id="3.40.50.410">
    <property type="entry name" value="von Willebrand factor, type A domain"/>
    <property type="match status" value="1"/>
</dbReference>
<dbReference type="PANTHER" id="PTHR10579:SF43">
    <property type="entry name" value="ZINC FINGER (C3HC4-TYPE RING FINGER) FAMILY PROTEIN"/>
    <property type="match status" value="1"/>
</dbReference>
<organism evidence="3 4">
    <name type="scientific">Paludibacter propionicigenes (strain DSM 17365 / JCM 13257 / WB4)</name>
    <dbReference type="NCBI Taxonomy" id="694427"/>
    <lineage>
        <taxon>Bacteria</taxon>
        <taxon>Pseudomonadati</taxon>
        <taxon>Bacteroidota</taxon>
        <taxon>Bacteroidia</taxon>
        <taxon>Bacteroidales</taxon>
        <taxon>Paludibacteraceae</taxon>
        <taxon>Paludibacter</taxon>
    </lineage>
</organism>
<dbReference type="InterPro" id="IPR021908">
    <property type="entry name" value="YfbK_C"/>
</dbReference>
<feature type="signal peptide" evidence="1">
    <location>
        <begin position="1"/>
        <end position="24"/>
    </location>
</feature>
<dbReference type="Pfam" id="PF12034">
    <property type="entry name" value="YfbK_C"/>
    <property type="match status" value="1"/>
</dbReference>
<dbReference type="InterPro" id="IPR002035">
    <property type="entry name" value="VWF_A"/>
</dbReference>
<evidence type="ECO:0000256" key="1">
    <source>
        <dbReference type="SAM" id="SignalP"/>
    </source>
</evidence>
<dbReference type="EMBL" id="CP002345">
    <property type="protein sequence ID" value="ADQ80424.1"/>
    <property type="molecule type" value="Genomic_DNA"/>
</dbReference>
<keyword evidence="4" id="KW-1185">Reference proteome</keyword>
<dbReference type="CDD" id="cd01465">
    <property type="entry name" value="vWA_subgroup"/>
    <property type="match status" value="1"/>
</dbReference>
<dbReference type="Gene3D" id="2.60.40.1120">
    <property type="entry name" value="Carboxypeptidase-like, regulatory domain"/>
    <property type="match status" value="1"/>
</dbReference>
<dbReference type="KEGG" id="ppn:Palpr_2288"/>
<evidence type="ECO:0000313" key="4">
    <source>
        <dbReference type="Proteomes" id="UP000008718"/>
    </source>
</evidence>
<dbReference type="Proteomes" id="UP000008718">
    <property type="component" value="Chromosome"/>
</dbReference>
<dbReference type="PROSITE" id="PS50234">
    <property type="entry name" value="VWFA"/>
    <property type="match status" value="1"/>
</dbReference>
<accession>E4T6T0</accession>
<dbReference type="RefSeq" id="WP_013445793.1">
    <property type="nucleotide sequence ID" value="NC_014734.1"/>
</dbReference>
<dbReference type="PANTHER" id="PTHR10579">
    <property type="entry name" value="CALCIUM-ACTIVATED CHLORIDE CHANNEL REGULATOR"/>
    <property type="match status" value="1"/>
</dbReference>
<dbReference type="InterPro" id="IPR008969">
    <property type="entry name" value="CarboxyPept-like_regulatory"/>
</dbReference>
<dbReference type="AlphaFoldDB" id="E4T6T0"/>
<dbReference type="SMART" id="SM00327">
    <property type="entry name" value="VWA"/>
    <property type="match status" value="1"/>
</dbReference>
<dbReference type="InterPro" id="IPR051266">
    <property type="entry name" value="CLCR"/>
</dbReference>
<dbReference type="OrthoDB" id="9805121at2"/>
<keyword evidence="1" id="KW-0732">Signal</keyword>
<dbReference type="SUPFAM" id="SSF49464">
    <property type="entry name" value="Carboxypeptidase regulatory domain-like"/>
    <property type="match status" value="1"/>
</dbReference>
<dbReference type="HOGENOM" id="CLU_019123_2_2_10"/>
<dbReference type="SUPFAM" id="SSF53300">
    <property type="entry name" value="vWA-like"/>
    <property type="match status" value="1"/>
</dbReference>
<protein>
    <submittedName>
        <fullName evidence="3">von Willebrand factor type A</fullName>
    </submittedName>
</protein>
<reference key="1">
    <citation type="submission" date="2010-11" db="EMBL/GenBank/DDBJ databases">
        <title>The complete genome of Paludibacter propionicigenes DSM 17365.</title>
        <authorList>
            <consortium name="US DOE Joint Genome Institute (JGI-PGF)"/>
            <person name="Lucas S."/>
            <person name="Copeland A."/>
            <person name="Lapidus A."/>
            <person name="Bruce D."/>
            <person name="Goodwin L."/>
            <person name="Pitluck S."/>
            <person name="Kyrpides N."/>
            <person name="Mavromatis K."/>
            <person name="Ivanova N."/>
            <person name="Munk A.C."/>
            <person name="Brettin T."/>
            <person name="Detter J.C."/>
            <person name="Han C."/>
            <person name="Tapia R."/>
            <person name="Land M."/>
            <person name="Hauser L."/>
            <person name="Markowitz V."/>
            <person name="Cheng J.-F."/>
            <person name="Hugenholtz P."/>
            <person name="Woyke T."/>
            <person name="Wu D."/>
            <person name="Gronow S."/>
            <person name="Wellnitz S."/>
            <person name="Brambilla E."/>
            <person name="Klenk H.-P."/>
            <person name="Eisen J.A."/>
        </authorList>
    </citation>
    <scope>NUCLEOTIDE SEQUENCE</scope>
    <source>
        <strain>WB4</strain>
    </source>
</reference>
<gene>
    <name evidence="3" type="ordered locus">Palpr_2288</name>
</gene>
<dbReference type="Pfam" id="PF12450">
    <property type="entry name" value="vWF_A"/>
    <property type="match status" value="1"/>
</dbReference>
<dbReference type="eggNOG" id="COG2304">
    <property type="taxonomic scope" value="Bacteria"/>
</dbReference>
<dbReference type="STRING" id="694427.Palpr_2288"/>
<name>E4T6T0_PALPW</name>
<sequence>MKTRNNKLLVIVCTIFIFTANTFAQQIQVTGIVTDAQTRELIVGATVTEKGSKKGTVTDTKGRYSITTQHGKKLVISFIGYEKKEVVVKSEYIDVALTPDQKALEEVVVVGYASQRMISTVGAISVADVADVKVSNYNQPSSFMPVMIKRVQPDAEEYGSYKENRFLSAKEQALSTFSLDVDAASYGNMRRMINMGQKPPKDAIRVEELINYFSYDYPKPTGKDPVSINTETSICPWDATHRLVKIGVKAREIPSENLPASNFVFLLDVSGSMDVPNKLELVKSSIKLLTNNLRKTDRVAIVVYAGAAGVVLESTEGTDKQKIMEAVDGLHAGGSTAGGAGIQLAYKIAEKNFIENGNNRIVLCTDGDFNVGVSSNNELESLIESKRKTGVYLTVLGYGMGNYKDNKLQILAEKGNGNHAYIDNIQEANKVLVNEFGSTMYTVAKDVKIQVEFNPAQVNAYRLIGYESRLLNKEDFNDDTKDAGELGSGHTVTALYEIIPAGVKNTYGGVDNLKYQTNNNTTNNVQPNNSSELLTVKLRYKFPNSDSSNKMEVPVLMSDINKKPSSDFKFIMAVSMFGQLLRESDFKGNSSYDKVIELANNGIGNDTHGYRREFVRLVESVNQLDK</sequence>
<feature type="chain" id="PRO_5003189218" evidence="1">
    <location>
        <begin position="25"/>
        <end position="626"/>
    </location>
</feature>
<evidence type="ECO:0000313" key="3">
    <source>
        <dbReference type="EMBL" id="ADQ80424.1"/>
    </source>
</evidence>
<dbReference type="InterPro" id="IPR022156">
    <property type="entry name" value="Uncharacterised_YfbK_N"/>
</dbReference>
<dbReference type="Pfam" id="PF13715">
    <property type="entry name" value="CarbopepD_reg_2"/>
    <property type="match status" value="1"/>
</dbReference>
<dbReference type="Pfam" id="PF00092">
    <property type="entry name" value="VWA"/>
    <property type="match status" value="1"/>
</dbReference>
<dbReference type="InterPro" id="IPR036465">
    <property type="entry name" value="vWFA_dom_sf"/>
</dbReference>
<reference evidence="3 4" key="2">
    <citation type="journal article" date="2011" name="Stand. Genomic Sci.">
        <title>Complete genome sequence of Paludibacter propionicigenes type strain (WB4).</title>
        <authorList>
            <person name="Gronow S."/>
            <person name="Munk C."/>
            <person name="Lapidus A."/>
            <person name="Nolan M."/>
            <person name="Lucas S."/>
            <person name="Hammon N."/>
            <person name="Deshpande S."/>
            <person name="Cheng J.F."/>
            <person name="Tapia R."/>
            <person name="Han C."/>
            <person name="Goodwin L."/>
            <person name="Pitluck S."/>
            <person name="Liolios K."/>
            <person name="Ivanova N."/>
            <person name="Mavromatis K."/>
            <person name="Mikhailova N."/>
            <person name="Pati A."/>
            <person name="Chen A."/>
            <person name="Palaniappan K."/>
            <person name="Land M."/>
            <person name="Hauser L."/>
            <person name="Chang Y.J."/>
            <person name="Jeffries C.D."/>
            <person name="Brambilla E."/>
            <person name="Rohde M."/>
            <person name="Goker M."/>
            <person name="Detter J.C."/>
            <person name="Woyke T."/>
            <person name="Bristow J."/>
            <person name="Eisen J.A."/>
            <person name="Markowitz V."/>
            <person name="Hugenholtz P."/>
            <person name="Kyrpides N.C."/>
            <person name="Klenk H.P."/>
        </authorList>
    </citation>
    <scope>NUCLEOTIDE SEQUENCE [LARGE SCALE GENOMIC DNA]</scope>
    <source>
        <strain evidence="4">DSM 17365 / JCM 13257 / WB4</strain>
    </source>
</reference>
<feature type="domain" description="VWFA" evidence="2">
    <location>
        <begin position="262"/>
        <end position="440"/>
    </location>
</feature>
<proteinExistence type="predicted"/>
<evidence type="ECO:0000259" key="2">
    <source>
        <dbReference type="PROSITE" id="PS50234"/>
    </source>
</evidence>